<sequence length="178" mass="19420">MTQQKAPFFPKTKVIFSITLLVIIAIGELALHLNHLATWPAFACMVLFFLVHRDNKQIPNVIIGSCFGILQYPLIVAFIKALGPVIGLFTAQLIYILIFVFLIVLLMDVLPWVFNSHAFMLFIITAVAAKVPPGPQITEWVAIQLIGGTALVLGVAAIPKVVQIFMGASASSTQHSSH</sequence>
<feature type="transmembrane region" description="Helical" evidence="1">
    <location>
        <begin position="12"/>
        <end position="30"/>
    </location>
</feature>
<proteinExistence type="predicted"/>
<keyword evidence="1" id="KW-1133">Transmembrane helix</keyword>
<accession>A0A5S4ZTK2</accession>
<organism evidence="2 3">
    <name type="scientific">Desulfallas thermosapovorans DSM 6562</name>
    <dbReference type="NCBI Taxonomy" id="1121431"/>
    <lineage>
        <taxon>Bacteria</taxon>
        <taxon>Bacillati</taxon>
        <taxon>Bacillota</taxon>
        <taxon>Clostridia</taxon>
        <taxon>Eubacteriales</taxon>
        <taxon>Desulfallaceae</taxon>
        <taxon>Desulfallas</taxon>
    </lineage>
</organism>
<name>A0A5S4ZTK2_9FIRM</name>
<keyword evidence="1" id="KW-0812">Transmembrane</keyword>
<dbReference type="AlphaFoldDB" id="A0A5S4ZTK2"/>
<dbReference type="Proteomes" id="UP000323166">
    <property type="component" value="Unassembled WGS sequence"/>
</dbReference>
<evidence type="ECO:0000256" key="1">
    <source>
        <dbReference type="SAM" id="Phobius"/>
    </source>
</evidence>
<feature type="transmembrane region" description="Helical" evidence="1">
    <location>
        <begin position="85"/>
        <end position="105"/>
    </location>
</feature>
<keyword evidence="1" id="KW-0472">Membrane</keyword>
<dbReference type="RefSeq" id="WP_166511169.1">
    <property type="nucleotide sequence ID" value="NZ_VNHM01000005.1"/>
</dbReference>
<evidence type="ECO:0000313" key="3">
    <source>
        <dbReference type="Proteomes" id="UP000323166"/>
    </source>
</evidence>
<comment type="caution">
    <text evidence="2">The sequence shown here is derived from an EMBL/GenBank/DDBJ whole genome shotgun (WGS) entry which is preliminary data.</text>
</comment>
<reference evidence="2 3" key="1">
    <citation type="submission" date="2019-07" db="EMBL/GenBank/DDBJ databases">
        <title>Genomic Encyclopedia of Type Strains, Phase I: the one thousand microbial genomes (KMG-I) project.</title>
        <authorList>
            <person name="Kyrpides N."/>
        </authorList>
    </citation>
    <scope>NUCLEOTIDE SEQUENCE [LARGE SCALE GENOMIC DNA]</scope>
    <source>
        <strain evidence="2 3">DSM 6562</strain>
    </source>
</reference>
<gene>
    <name evidence="2" type="ORF">LX24_01133</name>
</gene>
<feature type="transmembrane region" description="Helical" evidence="1">
    <location>
        <begin position="112"/>
        <end position="129"/>
    </location>
</feature>
<protein>
    <recommendedName>
        <fullName evidence="4">HPP family protein</fullName>
    </recommendedName>
</protein>
<evidence type="ECO:0008006" key="4">
    <source>
        <dbReference type="Google" id="ProtNLM"/>
    </source>
</evidence>
<feature type="transmembrane region" description="Helical" evidence="1">
    <location>
        <begin position="36"/>
        <end position="51"/>
    </location>
</feature>
<feature type="transmembrane region" description="Helical" evidence="1">
    <location>
        <begin position="141"/>
        <end position="162"/>
    </location>
</feature>
<keyword evidence="3" id="KW-1185">Reference proteome</keyword>
<feature type="transmembrane region" description="Helical" evidence="1">
    <location>
        <begin position="58"/>
        <end position="79"/>
    </location>
</feature>
<evidence type="ECO:0000313" key="2">
    <source>
        <dbReference type="EMBL" id="TYO96183.1"/>
    </source>
</evidence>
<dbReference type="EMBL" id="VNHM01000005">
    <property type="protein sequence ID" value="TYO96183.1"/>
    <property type="molecule type" value="Genomic_DNA"/>
</dbReference>